<comment type="catalytic activity">
    <reaction evidence="8 9">
        <text>hydroxymethylbilane = uroporphyrinogen III + H2O</text>
        <dbReference type="Rhea" id="RHEA:18965"/>
        <dbReference type="ChEBI" id="CHEBI:15377"/>
        <dbReference type="ChEBI" id="CHEBI:57308"/>
        <dbReference type="ChEBI" id="CHEBI:57845"/>
        <dbReference type="EC" id="4.2.1.75"/>
    </reaction>
</comment>
<proteinExistence type="inferred from homology"/>
<accession>A0A2N4U338</accession>
<evidence type="ECO:0000256" key="2">
    <source>
        <dbReference type="ARBA" id="ARBA00008133"/>
    </source>
</evidence>
<dbReference type="UniPathway" id="UPA00251">
    <property type="reaction ID" value="UER00320"/>
</dbReference>
<dbReference type="InterPro" id="IPR039793">
    <property type="entry name" value="UROS/Hem4"/>
</dbReference>
<evidence type="ECO:0000256" key="1">
    <source>
        <dbReference type="ARBA" id="ARBA00004772"/>
    </source>
</evidence>
<evidence type="ECO:0000256" key="7">
    <source>
        <dbReference type="ARBA" id="ARBA00040167"/>
    </source>
</evidence>
<evidence type="ECO:0000256" key="3">
    <source>
        <dbReference type="ARBA" id="ARBA00013109"/>
    </source>
</evidence>
<reference evidence="11 12" key="1">
    <citation type="submission" date="2017-10" db="EMBL/GenBank/DDBJ databases">
        <title>Two draft genome sequences of Pusillimonas sp. strains isolated from a nitrate- and radionuclide-contaminated groundwater in Russia.</title>
        <authorList>
            <person name="Grouzdev D.S."/>
            <person name="Tourova T.P."/>
            <person name="Goeva M.A."/>
            <person name="Babich T.L."/>
            <person name="Sokolova D.S."/>
            <person name="Abdullin R."/>
            <person name="Poltaraus A.B."/>
            <person name="Toshchakov S.V."/>
            <person name="Nazina T.N."/>
        </authorList>
    </citation>
    <scope>NUCLEOTIDE SEQUENCE [LARGE SCALE GENOMIC DNA]</scope>
    <source>
        <strain evidence="11 12">JR1/69-3-13</strain>
    </source>
</reference>
<evidence type="ECO:0000256" key="4">
    <source>
        <dbReference type="ARBA" id="ARBA00023239"/>
    </source>
</evidence>
<dbReference type="PANTHER" id="PTHR38042:SF1">
    <property type="entry name" value="UROPORPHYRINOGEN-III SYNTHASE, CHLOROPLASTIC"/>
    <property type="match status" value="1"/>
</dbReference>
<dbReference type="InterPro" id="IPR036108">
    <property type="entry name" value="4pyrrol_syn_uPrphyn_synt_sf"/>
</dbReference>
<dbReference type="OrthoDB" id="9787650at2"/>
<dbReference type="AlphaFoldDB" id="A0A2N4U338"/>
<sequence>MNVNVVLTRPDGRNDQLAARALAAGWQPLALPALAIRPLVQPGQCMPKPGDYDLVVFVSRNAARLYLDLLVGQSSGQAWPERTLAATVGRSSAQPLYDSSFIQDAQIVHPDSTARNQDSEALWQCLEPRLPAIRKVLIVRGESGREWLGEQCERMGIDVDRLALYRREPTLWNSSQAAALSQAMAVPESCVFLLTSSESVDAIHANISRLGLSRAWGRSRFVAIHERIASRLQSVLGATGNVEPPMVKVCSPSDDSIFLAISQMASR</sequence>
<evidence type="ECO:0000313" key="12">
    <source>
        <dbReference type="Proteomes" id="UP000234190"/>
    </source>
</evidence>
<dbReference type="RefSeq" id="WP_102074317.1">
    <property type="nucleotide sequence ID" value="NZ_PDNW01000010.1"/>
</dbReference>
<dbReference type="EC" id="4.2.1.75" evidence="3 9"/>
<dbReference type="Gene3D" id="3.40.50.10090">
    <property type="match status" value="2"/>
</dbReference>
<dbReference type="Pfam" id="PF02602">
    <property type="entry name" value="HEM4"/>
    <property type="match status" value="1"/>
</dbReference>
<name>A0A2N4U338_9BURK</name>
<evidence type="ECO:0000256" key="9">
    <source>
        <dbReference type="RuleBase" id="RU366031"/>
    </source>
</evidence>
<comment type="caution">
    <text evidence="11">The sequence shown here is derived from an EMBL/GenBank/DDBJ whole genome shotgun (WGS) entry which is preliminary data.</text>
</comment>
<evidence type="ECO:0000256" key="6">
    <source>
        <dbReference type="ARBA" id="ARBA00037589"/>
    </source>
</evidence>
<dbReference type="Proteomes" id="UP000234190">
    <property type="component" value="Unassembled WGS sequence"/>
</dbReference>
<dbReference type="PANTHER" id="PTHR38042">
    <property type="entry name" value="UROPORPHYRINOGEN-III SYNTHASE, CHLOROPLASTIC"/>
    <property type="match status" value="1"/>
</dbReference>
<comment type="function">
    <text evidence="6 9">Catalyzes cyclization of the linear tetrapyrrole, hydroxymethylbilane, to the macrocyclic uroporphyrinogen III.</text>
</comment>
<keyword evidence="12" id="KW-1185">Reference proteome</keyword>
<dbReference type="GO" id="GO:0006780">
    <property type="term" value="P:uroporphyrinogen III biosynthetic process"/>
    <property type="evidence" value="ECO:0007669"/>
    <property type="project" value="UniProtKB-UniRule"/>
</dbReference>
<dbReference type="CDD" id="cd06578">
    <property type="entry name" value="HemD"/>
    <property type="match status" value="1"/>
</dbReference>
<evidence type="ECO:0000313" key="11">
    <source>
        <dbReference type="EMBL" id="PLC49442.1"/>
    </source>
</evidence>
<evidence type="ECO:0000259" key="10">
    <source>
        <dbReference type="Pfam" id="PF02602"/>
    </source>
</evidence>
<dbReference type="SUPFAM" id="SSF69618">
    <property type="entry name" value="HemD-like"/>
    <property type="match status" value="1"/>
</dbReference>
<keyword evidence="5 9" id="KW-0627">Porphyrin biosynthesis</keyword>
<gene>
    <name evidence="11" type="ORF">CR159_12615</name>
</gene>
<dbReference type="GO" id="GO:0006782">
    <property type="term" value="P:protoporphyrinogen IX biosynthetic process"/>
    <property type="evidence" value="ECO:0007669"/>
    <property type="project" value="UniProtKB-UniRule"/>
</dbReference>
<comment type="similarity">
    <text evidence="2 9">Belongs to the uroporphyrinogen-III synthase family.</text>
</comment>
<dbReference type="InterPro" id="IPR003754">
    <property type="entry name" value="4pyrrol_synth_uPrphyn_synth"/>
</dbReference>
<dbReference type="GO" id="GO:0004852">
    <property type="term" value="F:uroporphyrinogen-III synthase activity"/>
    <property type="evidence" value="ECO:0007669"/>
    <property type="project" value="UniProtKB-UniRule"/>
</dbReference>
<evidence type="ECO:0000256" key="5">
    <source>
        <dbReference type="ARBA" id="ARBA00023244"/>
    </source>
</evidence>
<dbReference type="EMBL" id="PDNW01000010">
    <property type="protein sequence ID" value="PLC49442.1"/>
    <property type="molecule type" value="Genomic_DNA"/>
</dbReference>
<protein>
    <recommendedName>
        <fullName evidence="7 9">Uroporphyrinogen-III synthase</fullName>
        <ecNumber evidence="3 9">4.2.1.75</ecNumber>
    </recommendedName>
</protein>
<feature type="domain" description="Tetrapyrrole biosynthesis uroporphyrinogen III synthase" evidence="10">
    <location>
        <begin position="15"/>
        <end position="234"/>
    </location>
</feature>
<organism evidence="11 12">
    <name type="scientific">Pollutimonas subterranea</name>
    <dbReference type="NCBI Taxonomy" id="2045210"/>
    <lineage>
        <taxon>Bacteria</taxon>
        <taxon>Pseudomonadati</taxon>
        <taxon>Pseudomonadota</taxon>
        <taxon>Betaproteobacteria</taxon>
        <taxon>Burkholderiales</taxon>
        <taxon>Alcaligenaceae</taxon>
        <taxon>Pollutimonas</taxon>
    </lineage>
</organism>
<evidence type="ECO:0000256" key="8">
    <source>
        <dbReference type="ARBA" id="ARBA00048617"/>
    </source>
</evidence>
<comment type="pathway">
    <text evidence="1 9">Porphyrin-containing compound metabolism; protoporphyrin-IX biosynthesis; coproporphyrinogen-III from 5-aminolevulinate: step 3/4.</text>
</comment>
<keyword evidence="4 9" id="KW-0456">Lyase</keyword>